<feature type="compositionally biased region" description="Polar residues" evidence="1">
    <location>
        <begin position="1048"/>
        <end position="1067"/>
    </location>
</feature>
<feature type="transmembrane region" description="Helical" evidence="2">
    <location>
        <begin position="286"/>
        <end position="304"/>
    </location>
</feature>
<accession>Q23CS0</accession>
<proteinExistence type="predicted"/>
<evidence type="ECO:0000256" key="2">
    <source>
        <dbReference type="SAM" id="Phobius"/>
    </source>
</evidence>
<feature type="compositionally biased region" description="Basic and acidic residues" evidence="1">
    <location>
        <begin position="1197"/>
        <end position="1206"/>
    </location>
</feature>
<feature type="transmembrane region" description="Helical" evidence="2">
    <location>
        <begin position="2113"/>
        <end position="2135"/>
    </location>
</feature>
<name>Q23CS0_TETTS</name>
<keyword evidence="4" id="KW-1185">Reference proteome</keyword>
<feature type="region of interest" description="Disordered" evidence="1">
    <location>
        <begin position="1157"/>
        <end position="1206"/>
    </location>
</feature>
<dbReference type="KEGG" id="tet:TTHERM_00052700"/>
<reference evidence="4" key="1">
    <citation type="journal article" date="2006" name="PLoS Biol.">
        <title>Macronuclear genome sequence of the ciliate Tetrahymena thermophila, a model eukaryote.</title>
        <authorList>
            <person name="Eisen J.A."/>
            <person name="Coyne R.S."/>
            <person name="Wu M."/>
            <person name="Wu D."/>
            <person name="Thiagarajan M."/>
            <person name="Wortman J.R."/>
            <person name="Badger J.H."/>
            <person name="Ren Q."/>
            <person name="Amedeo P."/>
            <person name="Jones K.M."/>
            <person name="Tallon L.J."/>
            <person name="Delcher A.L."/>
            <person name="Salzberg S.L."/>
            <person name="Silva J.C."/>
            <person name="Haas B.J."/>
            <person name="Majoros W.H."/>
            <person name="Farzad M."/>
            <person name="Carlton J.M."/>
            <person name="Smith R.K. Jr."/>
            <person name="Garg J."/>
            <person name="Pearlman R.E."/>
            <person name="Karrer K.M."/>
            <person name="Sun L."/>
            <person name="Manning G."/>
            <person name="Elde N.C."/>
            <person name="Turkewitz A.P."/>
            <person name="Asai D.J."/>
            <person name="Wilkes D.E."/>
            <person name="Wang Y."/>
            <person name="Cai H."/>
            <person name="Collins K."/>
            <person name="Stewart B.A."/>
            <person name="Lee S.R."/>
            <person name="Wilamowska K."/>
            <person name="Weinberg Z."/>
            <person name="Ruzzo W.L."/>
            <person name="Wloga D."/>
            <person name="Gaertig J."/>
            <person name="Frankel J."/>
            <person name="Tsao C.-C."/>
            <person name="Gorovsky M.A."/>
            <person name="Keeling P.J."/>
            <person name="Waller R.F."/>
            <person name="Patron N.J."/>
            <person name="Cherry J.M."/>
            <person name="Stover N.A."/>
            <person name="Krieger C.J."/>
            <person name="del Toro C."/>
            <person name="Ryder H.F."/>
            <person name="Williamson S.C."/>
            <person name="Barbeau R.A."/>
            <person name="Hamilton E.P."/>
            <person name="Orias E."/>
        </authorList>
    </citation>
    <scope>NUCLEOTIDE SEQUENCE [LARGE SCALE GENOMIC DNA]</scope>
    <source>
        <strain evidence="4">SB210</strain>
    </source>
</reference>
<feature type="transmembrane region" description="Helical" evidence="2">
    <location>
        <begin position="1912"/>
        <end position="1935"/>
    </location>
</feature>
<feature type="transmembrane region" description="Helical" evidence="2">
    <location>
        <begin position="158"/>
        <end position="179"/>
    </location>
</feature>
<dbReference type="InterPro" id="IPR052994">
    <property type="entry name" value="Tiny_macrocysts_regulators"/>
</dbReference>
<feature type="region of interest" description="Disordered" evidence="1">
    <location>
        <begin position="1043"/>
        <end position="1067"/>
    </location>
</feature>
<feature type="transmembrane region" description="Helical" evidence="2">
    <location>
        <begin position="244"/>
        <end position="265"/>
    </location>
</feature>
<dbReference type="PANTHER" id="PTHR31600:SF2">
    <property type="entry name" value="GAMETE ENRICHED GENE 10 PROTEIN-RELATED"/>
    <property type="match status" value="1"/>
</dbReference>
<keyword evidence="2" id="KW-1133">Transmembrane helix</keyword>
<evidence type="ECO:0000313" key="3">
    <source>
        <dbReference type="EMBL" id="EAR94555.2"/>
    </source>
</evidence>
<feature type="transmembrane region" description="Helical" evidence="2">
    <location>
        <begin position="310"/>
        <end position="333"/>
    </location>
</feature>
<organism evidence="3 4">
    <name type="scientific">Tetrahymena thermophila (strain SB210)</name>
    <dbReference type="NCBI Taxonomy" id="312017"/>
    <lineage>
        <taxon>Eukaryota</taxon>
        <taxon>Sar</taxon>
        <taxon>Alveolata</taxon>
        <taxon>Ciliophora</taxon>
        <taxon>Intramacronucleata</taxon>
        <taxon>Oligohymenophorea</taxon>
        <taxon>Hymenostomatida</taxon>
        <taxon>Tetrahymenina</taxon>
        <taxon>Tetrahymenidae</taxon>
        <taxon>Tetrahymena</taxon>
    </lineage>
</organism>
<dbReference type="Proteomes" id="UP000009168">
    <property type="component" value="Unassembled WGS sequence"/>
</dbReference>
<keyword evidence="2" id="KW-0472">Membrane</keyword>
<dbReference type="GeneID" id="7843976"/>
<feature type="compositionally biased region" description="Basic and acidic residues" evidence="1">
    <location>
        <begin position="1240"/>
        <end position="1250"/>
    </location>
</feature>
<feature type="transmembrane region" description="Helical" evidence="2">
    <location>
        <begin position="102"/>
        <end position="119"/>
    </location>
</feature>
<feature type="compositionally biased region" description="Acidic residues" evidence="1">
    <location>
        <begin position="1178"/>
        <end position="1195"/>
    </location>
</feature>
<feature type="region of interest" description="Disordered" evidence="1">
    <location>
        <begin position="1240"/>
        <end position="1260"/>
    </location>
</feature>
<gene>
    <name evidence="3" type="ORF">TTHERM_00052700</name>
</gene>
<dbReference type="HOGENOM" id="CLU_232811_0_0_1"/>
<dbReference type="eggNOG" id="ENOG502SKTX">
    <property type="taxonomic scope" value="Eukaryota"/>
</dbReference>
<dbReference type="EMBL" id="GG662712">
    <property type="protein sequence ID" value="EAR94555.2"/>
    <property type="molecule type" value="Genomic_DNA"/>
</dbReference>
<dbReference type="PANTHER" id="PTHR31600">
    <property type="entry name" value="TINY MACROCYSTS PROTEIN B-RELATED"/>
    <property type="match status" value="1"/>
</dbReference>
<feature type="transmembrane region" description="Helical" evidence="2">
    <location>
        <begin position="1537"/>
        <end position="1558"/>
    </location>
</feature>
<evidence type="ECO:0000313" key="4">
    <source>
        <dbReference type="Proteomes" id="UP000009168"/>
    </source>
</evidence>
<feature type="region of interest" description="Disordered" evidence="1">
    <location>
        <begin position="20"/>
        <end position="43"/>
    </location>
</feature>
<keyword evidence="2 3" id="KW-0812">Transmembrane</keyword>
<feature type="compositionally biased region" description="Polar residues" evidence="1">
    <location>
        <begin position="1251"/>
        <end position="1260"/>
    </location>
</feature>
<feature type="transmembrane region" description="Helical" evidence="2">
    <location>
        <begin position="384"/>
        <end position="400"/>
    </location>
</feature>
<feature type="transmembrane region" description="Helical" evidence="2">
    <location>
        <begin position="1735"/>
        <end position="1755"/>
    </location>
</feature>
<evidence type="ECO:0000256" key="1">
    <source>
        <dbReference type="SAM" id="MobiDB-lite"/>
    </source>
</evidence>
<protein>
    <submittedName>
        <fullName evidence="3">Transmembrane protein, putative</fullName>
    </submittedName>
</protein>
<dbReference type="OrthoDB" id="313484at2759"/>
<dbReference type="InParanoid" id="Q23CS0"/>
<feature type="transmembrane region" description="Helical" evidence="2">
    <location>
        <begin position="345"/>
        <end position="364"/>
    </location>
</feature>
<dbReference type="STRING" id="312017.Q23CS0"/>
<dbReference type="RefSeq" id="XP_001014966.2">
    <property type="nucleotide sequence ID" value="XM_001014966.2"/>
</dbReference>
<sequence length="2183" mass="254738">MISKVSDRLQQSGIKSGKSANKLNLQRKQTNQSSLNGKHSKLGTQNPVIISKNIDISKIEEKKYKDEEQKKLEIKKNRSLLTRNFEIFIDLLKFKKTSIEKSYILISIAFIQIYISNVSNYKNLMNKHYTIASDNLSTVINVISYVDITTVLQFNSTMYMVMLFVSSAYMVFTLALYVTCYFIRASNENIKVRKFFYGRWFLYLCEYLQWILLQPIYITLISYITCYQPVQSNLNIQCNTSDSLFFIKIAVICLGLLAGSFTVWYTTMFLFNGSFSSKKDTLACDNTIYILQFNIYRILFSLVICLRSDSYFYFIGYLLYNFLFSAYLSYQFYLNQGLMTFKNKYVRNLFKLLMVLLFSQNIALLLDELQRSLSILKSQTSENNIQFTIIFFVFVFYFYRKIARYQQQKMIIGNDLRNLSYKDFAKRVYYLQTLLENSSDSLFQEVYFKGIISQHLNNPCNHIDSNFQKCFCQTKILHDSKKVKDVNIDKCYIQINKSIVSKFIVKSWYEQFISLNQNNFTVLIDYSEFIFNKFRNPCLSLTVIQFLKKKYLYPIDQYRLFRLIHFIHKYNRKKNVTSYKGILNVENVIPIELKIDRIKYKIKQILLQNISFWNMLLKNVIVLEELNQAIKKVFEDIDEIKKMWIRVIVYLNYRKKWRFYYAWYYLYILNQKVLLSLLEKFTGTFVNENEVFIEEYQTDQVEDDLGSVVSNSKEEQDKIKIKKVEMAFDRRSCVFRVASDNLGKIIKVNKPVLTTFGFNRYELENHVFVTDLMPKSFAILHPKYTSNYISTGKSKILYSQKKVYCVQKKGNVFSGWKFLKLFVNLHGIAEFVCLIRPILNPAGSKLNYIIFNDDWEVDSMSQLLYEYFMIDSELYRQQMIQLANLKLKKEIQNAGGKPPQFDNKVSTASVLQNGMVLNLLLVIPKLMKFSRLFQFLTIEDQQNFGIIPKKAQLGDIANIFKNRFNQEGKQNIFAFDKLKSMAKQKKSLAQQSLAAKKAALFAQENGEKNENQDNEQNGDVNNAKLIQQNTKNENQYKIQHYLPDQNDSKSNGQNPQFKINDTTPQKPSKINLTLTQDDSAAQLLDLKSKNKETFEDQIIPSPKQLDAFRKQFTHQASNVSSSVQQNSLLEIQEQLDEKQQDLIKKQMEKATYAIRRKTLHQMDQNDEDEEKAKSDKDDSTDDDDIETEFGLENLDENGNKQKDERLEKGEQVRLVARIPHNIAQVMQSYYTMSQSRLKKYDEKTEKRKNTEVASSKQDMTNKIKTYTNNSNFTIKESQTNINSYKKHETQTERVSGQKDDTDLQYQRDKAFYQLIKDAFTLHIKRKKSRQLKLVCTTKFKKMGQKKIGIMKILNLEEIKIHKLNALQQVQQKNKEFEVSLSKQFSDIKDGIDLNGLTFNNGKGSSTKNLDIPNNNQSRFSINKNALLNNIKNTLAPLNSHVSAGNNSFQDLTLEVQDSKVQSNQFQSKENGMGYQLDNFDSDKQDENLKDIQKDFEKKQGSVTFNLSYTDNIFIKEDIHQPREQLNSIFQLQLFTRLFFFFILLFNVLSYFVGVNNFFNTVQNYTSIVQLVKVWNLNVLAGYDVVLNQVILNSGNFTNSILKNTYYQNQAGFQNEINQVFYNITGYFQNVTMQNNFQETLFGLSQKNVTTSIVSYSQGYGNYTYDVFDMFQQYVYHINELNNTMYSSQTASITTQSDYVNFIRQNAIPYLNNDIYDLGQSSMQVVSDTISQITQFVVIITIVLSSLVGISFLFMWKLTKQICDSFSSIFDSFEKIDLVDVKKITDYYGIILNQFSYAVDKDEYYSRAYMPITNQLLVESEYQEKEEDVLSNNQPIQQGSNLQNNAQTPQIKSEHTRATMDVTRMSNQNPKIAAALLKVSDLQLEASDDNAMVKKNKQIEEGDFLKDLKIKIIVYYLIFMICLICFSCVYVLQVYLNQNTLQMMKEDGLTIINPITLDLIMIISVKENFIDPGFYQDYLYQYASPYVSMFFDIKQDVVLNSLSSYSYNYMYNQVYKTTACNSDIAPSILSQNQIVDCQTILQNALNNGLNIFGTKFTEFVSNYQSLPSLKSATISSTILSDMISYSRGVYYADIFNNQIMNTWQSNISSNISSIVMFCTILVIVAGAFMLIIYIVINEYLILGRLKREYVYFRTVYKMYFPEAIVTKKKSIKYWLIKQGILKRK</sequence>
<feature type="transmembrane region" description="Helical" evidence="2">
    <location>
        <begin position="200"/>
        <end position="224"/>
    </location>
</feature>